<sequence>MASSSASGGAFVSIVAKYTMDFGGNPTPKIPLCHFVPFCRVRNYQTTSHMTEALKRSFETHCYMEHGAGFHVCPFDGSGKELFVTDADRQEWDMLWKMESDAFDEECRKNLAYSNLVGRKFATWDGNHRVITWMKVSLSPERTMRKAWHPRVRCVIICPPVQAYKQIEVAMHNLNASSHATVQYDWIQDAKRCYQVLSTPLSKYKEMIGDDVYEEFEKSRLKTPPNHRPWYSENMTAAAAAYILSYAEITAAKEAHRAAEEEEEKKKGEALSAVEKKEMWDDKVKEVCGPWQAMVFKYATITNPQLGSDFMLTVRELHNLIAKQEKKEREVTYSVGVDRVKAFASAGIHNSLKLELLRAHYSPLDVRTKYHHPVKHDVDIDIRPWLAQWSLWSALELIAIDIVKKILNKEEQGDLSSEEFATRKDDELDRFHNYFTETRDSFWSSLWYPVGERQDIEVNVQRAKRLVFRYYVWHLPRNAPSCFSLWTDMENEFCMYSEKDSLCRPISELSEWELENAPWWLEQRCDDSNIKFVSDAEEVCWKQLQAKEEPFQVTDGKFEEADDDIKALEAVLFEPSTNFSGLIVGTSRTKKQKEARQIPAQSKADNDDGDGQTPSKKSKDKQKNPGSSRSSRSRQKKAEAEAPAPARKGRKKKAESEPESAADPAEIEGTDPNATSPVQTPEPFKEKEPDDPERQPKRLKKQKWHDGLERSLIISIERQLVVVKSSLQETYERIQANKRTIPKLPLPILDELESLCARVKGARVSGHCINNARVQSAADCLYLDMPTGYKLTDDGEVPNWNLYPEVDLPRQLLNLGRSILDDRGSIIIIHPGTLRSTQQIADALDASSMYFKQIASFVVHNKEVEIEPSRNMKVSIDIGISIGFLKRIKYLSSDIPVIRLCNRLCS</sequence>
<accession>A0ABD3GWQ8</accession>
<reference evidence="2 3" key="1">
    <citation type="submission" date="2024-09" db="EMBL/GenBank/DDBJ databases">
        <title>Chromosome-scale assembly of Riccia sorocarpa.</title>
        <authorList>
            <person name="Paukszto L."/>
        </authorList>
    </citation>
    <scope>NUCLEOTIDE SEQUENCE [LARGE SCALE GENOMIC DNA]</scope>
    <source>
        <strain evidence="2">LP-2024</strain>
        <tissue evidence="2">Aerial parts of the thallus</tissue>
    </source>
</reference>
<name>A0ABD3GWQ8_9MARC</name>
<proteinExistence type="predicted"/>
<organism evidence="2 3">
    <name type="scientific">Riccia sorocarpa</name>
    <dbReference type="NCBI Taxonomy" id="122646"/>
    <lineage>
        <taxon>Eukaryota</taxon>
        <taxon>Viridiplantae</taxon>
        <taxon>Streptophyta</taxon>
        <taxon>Embryophyta</taxon>
        <taxon>Marchantiophyta</taxon>
        <taxon>Marchantiopsida</taxon>
        <taxon>Marchantiidae</taxon>
        <taxon>Marchantiales</taxon>
        <taxon>Ricciaceae</taxon>
        <taxon>Riccia</taxon>
    </lineage>
</organism>
<keyword evidence="3" id="KW-1185">Reference proteome</keyword>
<feature type="compositionally biased region" description="Basic and acidic residues" evidence="1">
    <location>
        <begin position="683"/>
        <end position="696"/>
    </location>
</feature>
<dbReference type="AlphaFoldDB" id="A0ABD3GWQ8"/>
<dbReference type="Proteomes" id="UP001633002">
    <property type="component" value="Unassembled WGS sequence"/>
</dbReference>
<evidence type="ECO:0000256" key="1">
    <source>
        <dbReference type="SAM" id="MobiDB-lite"/>
    </source>
</evidence>
<gene>
    <name evidence="2" type="ORF">R1sor_024500</name>
</gene>
<feature type="region of interest" description="Disordered" evidence="1">
    <location>
        <begin position="584"/>
        <end position="704"/>
    </location>
</feature>
<feature type="compositionally biased region" description="Acidic residues" evidence="1">
    <location>
        <begin position="657"/>
        <end position="669"/>
    </location>
</feature>
<comment type="caution">
    <text evidence="2">The sequence shown here is derived from an EMBL/GenBank/DDBJ whole genome shotgun (WGS) entry which is preliminary data.</text>
</comment>
<dbReference type="EMBL" id="JBJQOH010000007">
    <property type="protein sequence ID" value="KAL3681544.1"/>
    <property type="molecule type" value="Genomic_DNA"/>
</dbReference>
<protein>
    <submittedName>
        <fullName evidence="2">Uncharacterized protein</fullName>
    </submittedName>
</protein>
<evidence type="ECO:0000313" key="3">
    <source>
        <dbReference type="Proteomes" id="UP001633002"/>
    </source>
</evidence>
<evidence type="ECO:0000313" key="2">
    <source>
        <dbReference type="EMBL" id="KAL3681544.1"/>
    </source>
</evidence>